<proteinExistence type="predicted"/>
<dbReference type="Proteomes" id="UP000821865">
    <property type="component" value="Chromosome 4"/>
</dbReference>
<protein>
    <submittedName>
        <fullName evidence="1">Uncharacterized protein</fullName>
    </submittedName>
</protein>
<keyword evidence="2" id="KW-1185">Reference proteome</keyword>
<organism evidence="1 2">
    <name type="scientific">Dermacentor silvarum</name>
    <name type="common">Tick</name>
    <dbReference type="NCBI Taxonomy" id="543639"/>
    <lineage>
        <taxon>Eukaryota</taxon>
        <taxon>Metazoa</taxon>
        <taxon>Ecdysozoa</taxon>
        <taxon>Arthropoda</taxon>
        <taxon>Chelicerata</taxon>
        <taxon>Arachnida</taxon>
        <taxon>Acari</taxon>
        <taxon>Parasitiformes</taxon>
        <taxon>Ixodida</taxon>
        <taxon>Ixodoidea</taxon>
        <taxon>Ixodidae</taxon>
        <taxon>Rhipicephalinae</taxon>
        <taxon>Dermacentor</taxon>
    </lineage>
</organism>
<evidence type="ECO:0000313" key="1">
    <source>
        <dbReference type="EMBL" id="KAH7953849.1"/>
    </source>
</evidence>
<reference evidence="1" key="1">
    <citation type="submission" date="2020-05" db="EMBL/GenBank/DDBJ databases">
        <title>Large-scale comparative analyses of tick genomes elucidate their genetic diversity and vector capacities.</title>
        <authorList>
            <person name="Jia N."/>
            <person name="Wang J."/>
            <person name="Shi W."/>
            <person name="Du L."/>
            <person name="Sun Y."/>
            <person name="Zhan W."/>
            <person name="Jiang J."/>
            <person name="Wang Q."/>
            <person name="Zhang B."/>
            <person name="Ji P."/>
            <person name="Sakyi L.B."/>
            <person name="Cui X."/>
            <person name="Yuan T."/>
            <person name="Jiang B."/>
            <person name="Yang W."/>
            <person name="Lam T.T.-Y."/>
            <person name="Chang Q."/>
            <person name="Ding S."/>
            <person name="Wang X."/>
            <person name="Zhu J."/>
            <person name="Ruan X."/>
            <person name="Zhao L."/>
            <person name="Wei J."/>
            <person name="Que T."/>
            <person name="Du C."/>
            <person name="Cheng J."/>
            <person name="Dai P."/>
            <person name="Han X."/>
            <person name="Huang E."/>
            <person name="Gao Y."/>
            <person name="Liu J."/>
            <person name="Shao H."/>
            <person name="Ye R."/>
            <person name="Li L."/>
            <person name="Wei W."/>
            <person name="Wang X."/>
            <person name="Wang C."/>
            <person name="Yang T."/>
            <person name="Huo Q."/>
            <person name="Li W."/>
            <person name="Guo W."/>
            <person name="Chen H."/>
            <person name="Zhou L."/>
            <person name="Ni X."/>
            <person name="Tian J."/>
            <person name="Zhou Y."/>
            <person name="Sheng Y."/>
            <person name="Liu T."/>
            <person name="Pan Y."/>
            <person name="Xia L."/>
            <person name="Li J."/>
            <person name="Zhao F."/>
            <person name="Cao W."/>
        </authorList>
    </citation>
    <scope>NUCLEOTIDE SEQUENCE</scope>
    <source>
        <strain evidence="1">Dsil-2018</strain>
    </source>
</reference>
<evidence type="ECO:0000313" key="2">
    <source>
        <dbReference type="Proteomes" id="UP000821865"/>
    </source>
</evidence>
<gene>
    <name evidence="1" type="ORF">HPB49_013061</name>
</gene>
<comment type="caution">
    <text evidence="1">The sequence shown here is derived from an EMBL/GenBank/DDBJ whole genome shotgun (WGS) entry which is preliminary data.</text>
</comment>
<sequence length="775" mass="87813">MRWLEWVWLDLDFVFYSTAADSGPEDMEAGSSCPPGQVPCGNSSSSCLPRRLHCDGYPDCREGEDEKDCTDLHGGLSAVLGVLFNWSAHNISRTQDSSPRFSCNRTDVPKACYCDLHSKSRVFCQNSNLTQVPRAIPDVTRLTFTNNSMGILPSGAFYGYTNLTSLMIVNSITGIRPGAFRGLDMLRIMTIENNNISHIEANSFSGLFNLVWLTLKYNRLDVFDFDVLEDLRLLEILNMEGNGLKRIAKPFPELAYLTWLDLKRNEIEVIHADTFENLLNLEALILRENHLMDVHEEAFRYNTKMLEIDLAVNFLTFVRPGLFHGLRDLKKIDLSANAIKTLPVTLFHNLRSLNSLNLSGIEINNIEIRHFRHLPKLEFIYFKKFQYCSYAPYVRICAPKTDGLSSTEHLLVWPVLRLSVWVVALTTCAGNSVVLAWRLLSKKEDRVLSLFIRNLSVADFLMGVYLVTVGSLDVAFRDEYNKHAHQWMSSWHCTLCGLLAMVSCEVSVLILSLITVERYRCIKTNVRAVTVTAARYCLAIVWLLGLGLAVFPVVKWPQQRAFYSSNGLCFPLHIDDPFMLGWEYSAFVFLGVNFFAMVLIMGLYLSMFSIIREDRQRARPVTMKKQEDVVLALRFFFIVLTDCLCWIPIVIIKILALCEVRISENVYAWVVVFILPINSALNPVIYTLAAPTELRRRIEKFSQRILKCHKQIECMLTSNRTPRSSVATQSLTGTDIASASTDCTSAGGSYHPMARQSIAAIHELSESSEADDTVL</sequence>
<dbReference type="EMBL" id="CM023473">
    <property type="protein sequence ID" value="KAH7953849.1"/>
    <property type="molecule type" value="Genomic_DNA"/>
</dbReference>
<name>A0ACB8CXF2_DERSI</name>
<accession>A0ACB8CXF2</accession>